<gene>
    <name evidence="1" type="ORF">S01H1_83346</name>
</gene>
<reference evidence="1" key="1">
    <citation type="journal article" date="2014" name="Front. Microbiol.">
        <title>High frequency of phylogenetically diverse reductive dehalogenase-homologous genes in deep subseafloor sedimentary metagenomes.</title>
        <authorList>
            <person name="Kawai M."/>
            <person name="Futagami T."/>
            <person name="Toyoda A."/>
            <person name="Takaki Y."/>
            <person name="Nishi S."/>
            <person name="Hori S."/>
            <person name="Arai W."/>
            <person name="Tsubouchi T."/>
            <person name="Morono Y."/>
            <person name="Uchiyama I."/>
            <person name="Ito T."/>
            <person name="Fujiyama A."/>
            <person name="Inagaki F."/>
            <person name="Takami H."/>
        </authorList>
    </citation>
    <scope>NUCLEOTIDE SEQUENCE</scope>
    <source>
        <strain evidence="1">Expedition CK06-06</strain>
    </source>
</reference>
<accession>X0YAU9</accession>
<protein>
    <submittedName>
        <fullName evidence="1">Uncharacterized protein</fullName>
    </submittedName>
</protein>
<dbReference type="AlphaFoldDB" id="X0YAU9"/>
<sequence length="66" mass="7158">GHLAAEKLILSEAPKNKNVSLAAGAAIPTGKIKLLNNEELILRTYAGTESGRIEIELRKQEGFKNE</sequence>
<comment type="caution">
    <text evidence="1">The sequence shown here is derived from an EMBL/GenBank/DDBJ whole genome shotgun (WGS) entry which is preliminary data.</text>
</comment>
<feature type="non-terminal residue" evidence="1">
    <location>
        <position position="1"/>
    </location>
</feature>
<dbReference type="EMBL" id="BARS01056643">
    <property type="protein sequence ID" value="GAG44432.1"/>
    <property type="molecule type" value="Genomic_DNA"/>
</dbReference>
<organism evidence="1">
    <name type="scientific">marine sediment metagenome</name>
    <dbReference type="NCBI Taxonomy" id="412755"/>
    <lineage>
        <taxon>unclassified sequences</taxon>
        <taxon>metagenomes</taxon>
        <taxon>ecological metagenomes</taxon>
    </lineage>
</organism>
<proteinExistence type="predicted"/>
<evidence type="ECO:0000313" key="1">
    <source>
        <dbReference type="EMBL" id="GAG44432.1"/>
    </source>
</evidence>
<name>X0YAU9_9ZZZZ</name>